<keyword evidence="1" id="KW-0677">Repeat</keyword>
<dbReference type="PROSITE" id="PS50005">
    <property type="entry name" value="TPR"/>
    <property type="match status" value="2"/>
</dbReference>
<dbReference type="eggNOG" id="COG0457">
    <property type="taxonomic scope" value="Bacteria"/>
</dbReference>
<name>A0A0N8KFJ4_9BACT</name>
<dbReference type="SUPFAM" id="SSF48452">
    <property type="entry name" value="TPR-like"/>
    <property type="match status" value="1"/>
</dbReference>
<dbReference type="Proteomes" id="UP000050421">
    <property type="component" value="Unassembled WGS sequence"/>
</dbReference>
<dbReference type="OrthoDB" id="1253698at2"/>
<dbReference type="InterPro" id="IPR050498">
    <property type="entry name" value="Ycf3"/>
</dbReference>
<protein>
    <submittedName>
        <fullName evidence="4">Cytochrome c biogenesis factor</fullName>
    </submittedName>
</protein>
<dbReference type="PROSITE" id="PS51257">
    <property type="entry name" value="PROKAR_LIPOPROTEIN"/>
    <property type="match status" value="1"/>
</dbReference>
<feature type="repeat" description="TPR" evidence="3">
    <location>
        <begin position="190"/>
        <end position="223"/>
    </location>
</feature>
<dbReference type="PATRIC" id="fig|1305737.6.peg.2816"/>
<dbReference type="InterPro" id="IPR019734">
    <property type="entry name" value="TPR_rpt"/>
</dbReference>
<keyword evidence="2 3" id="KW-0802">TPR repeat</keyword>
<dbReference type="STRING" id="1305737.GCA_000526355_00816"/>
<evidence type="ECO:0000256" key="2">
    <source>
        <dbReference type="ARBA" id="ARBA00022803"/>
    </source>
</evidence>
<evidence type="ECO:0000256" key="3">
    <source>
        <dbReference type="PROSITE-ProRule" id="PRU00339"/>
    </source>
</evidence>
<dbReference type="SMART" id="SM00028">
    <property type="entry name" value="TPR"/>
    <property type="match status" value="4"/>
</dbReference>
<feature type="repeat" description="TPR" evidence="3">
    <location>
        <begin position="122"/>
        <end position="155"/>
    </location>
</feature>
<dbReference type="Gene3D" id="1.25.40.10">
    <property type="entry name" value="Tetratricopeptide repeat domain"/>
    <property type="match status" value="3"/>
</dbReference>
<reference evidence="4 5" key="1">
    <citation type="submission" date="2015-09" db="EMBL/GenBank/DDBJ databases">
        <title>Identification and resolution of microdiversity through metagenomic sequencing of parallel consortia.</title>
        <authorList>
            <person name="Nelson W.C."/>
            <person name="Romine M.F."/>
            <person name="Lindemann S.R."/>
        </authorList>
    </citation>
    <scope>NUCLEOTIDE SEQUENCE [LARGE SCALE GENOMIC DNA]</scope>
    <source>
        <strain evidence="4">HL-49</strain>
    </source>
</reference>
<dbReference type="PANTHER" id="PTHR44858">
    <property type="entry name" value="TETRATRICOPEPTIDE REPEAT PROTEIN 6"/>
    <property type="match status" value="1"/>
</dbReference>
<proteinExistence type="predicted"/>
<dbReference type="Pfam" id="PF13181">
    <property type="entry name" value="TPR_8"/>
    <property type="match status" value="1"/>
</dbReference>
<comment type="caution">
    <text evidence="4">The sequence shown here is derived from an EMBL/GenBank/DDBJ whole genome shotgun (WGS) entry which is preliminary data.</text>
</comment>
<evidence type="ECO:0000256" key="1">
    <source>
        <dbReference type="ARBA" id="ARBA00022737"/>
    </source>
</evidence>
<evidence type="ECO:0000313" key="4">
    <source>
        <dbReference type="EMBL" id="KPQ14306.1"/>
    </source>
</evidence>
<dbReference type="AlphaFoldDB" id="A0A0N8KFJ4"/>
<gene>
    <name evidence="4" type="ORF">HLUCCX10_10930</name>
</gene>
<dbReference type="PANTHER" id="PTHR44858:SF1">
    <property type="entry name" value="UDP-N-ACETYLGLUCOSAMINE--PEPTIDE N-ACETYLGLUCOSAMINYLTRANSFERASE SPINDLY-RELATED"/>
    <property type="match status" value="1"/>
</dbReference>
<dbReference type="InterPro" id="IPR011990">
    <property type="entry name" value="TPR-like_helical_dom_sf"/>
</dbReference>
<dbReference type="EMBL" id="LJXT01000067">
    <property type="protein sequence ID" value="KPQ14306.1"/>
    <property type="molecule type" value="Genomic_DNA"/>
</dbReference>
<dbReference type="Pfam" id="PF14559">
    <property type="entry name" value="TPR_19"/>
    <property type="match status" value="1"/>
</dbReference>
<sequence length="265" mass="30203">MLRNFKTILTLSVLVFFSSCRSELYEAEELFDGKRYEEAISSLNAYLFFHVTDVKAFHLRARAKEELGDISGAMEDYERIIQLDNKYAQAYAGIGIILFNQKKYEEAELWLLRAAKTDAEDFNILYHLGRALLMNENYTLAEEFFLKAKELNEKHPQLHFYTGMARAFRGDVLGCAASFNTYVNLEPNNMVGRYNRGFALMRAGYLEWALEDFDAVLKTDPNHTEALGKKGICLAQLGKTEGCNYIQQAASKGSDYAQSHLDLCS</sequence>
<organism evidence="4 5">
    <name type="scientific">Algoriphagus marincola HL-49</name>
    <dbReference type="NCBI Taxonomy" id="1305737"/>
    <lineage>
        <taxon>Bacteria</taxon>
        <taxon>Pseudomonadati</taxon>
        <taxon>Bacteroidota</taxon>
        <taxon>Cytophagia</taxon>
        <taxon>Cytophagales</taxon>
        <taxon>Cyclobacteriaceae</taxon>
        <taxon>Algoriphagus</taxon>
    </lineage>
</organism>
<evidence type="ECO:0000313" key="5">
    <source>
        <dbReference type="Proteomes" id="UP000050421"/>
    </source>
</evidence>
<accession>A0A0N8KFJ4</accession>